<feature type="compositionally biased region" description="Basic and acidic residues" evidence="1">
    <location>
        <begin position="267"/>
        <end position="292"/>
    </location>
</feature>
<proteinExistence type="predicted"/>
<evidence type="ECO:0000256" key="1">
    <source>
        <dbReference type="SAM" id="MobiDB-lite"/>
    </source>
</evidence>
<feature type="compositionally biased region" description="Basic and acidic residues" evidence="1">
    <location>
        <begin position="8"/>
        <end position="31"/>
    </location>
</feature>
<dbReference type="Proteomes" id="UP000749646">
    <property type="component" value="Unassembled WGS sequence"/>
</dbReference>
<dbReference type="OrthoDB" id="5511684at2759"/>
<reference evidence="2" key="1">
    <citation type="journal article" date="2020" name="Fungal Divers.">
        <title>Resolving the Mortierellaceae phylogeny through synthesis of multi-gene phylogenetics and phylogenomics.</title>
        <authorList>
            <person name="Vandepol N."/>
            <person name="Liber J."/>
            <person name="Desiro A."/>
            <person name="Na H."/>
            <person name="Kennedy M."/>
            <person name="Barry K."/>
            <person name="Grigoriev I.V."/>
            <person name="Miller A.N."/>
            <person name="O'Donnell K."/>
            <person name="Stajich J.E."/>
            <person name="Bonito G."/>
        </authorList>
    </citation>
    <scope>NUCLEOTIDE SEQUENCE</scope>
    <source>
        <strain evidence="2">MES-2147</strain>
    </source>
</reference>
<sequence length="515" mass="58472">MAQGTHSEGLRLDEEGKQKEEEYEELHKGQQEEEDYIALEGTDDSDPESDIEIDLSTKPIRRTPLSSSQQLQRKVPKHFCKSNSKIYDNISVYAPPDSNLIFRCSQKRANWYLSRNLARSLSPTSIHLNFAPAGQGHVNDPYYLEERENKCVVCGQATENVGATMLHVVPEQYRKWFPIRLKSHSSHDILVACPECNAQWDREAAIVRKEIVKLYKIPLEGVGWVKDHDAGVAKRSAGAVVTDWSRQWDESRRQQSSVTTDNASQDAGDHDKGDALKVESITREDTSDQDSRRQRKARAKKQNVIPVERLQALEKIVYDWWTRTYKDSMDSVDTPSQLKRELPRDFSEPSENDDQVGRKKLKPESSTAMNASFDSGTTAIQTIPSEAAIPTISTPQKRKDVSFIEAPMPPPGHSTLLNSLMLEATLGAQASYKGPDYKEHGELVVARVMASSPEFHQDEDESQETLKTWKETEPLTTAPEGWRNVVEFIRTWRNEFLERIQPGHLSSEWKVENPA</sequence>
<protein>
    <submittedName>
        <fullName evidence="2">Uncharacterized protein</fullName>
    </submittedName>
</protein>
<comment type="caution">
    <text evidence="2">The sequence shown here is derived from an EMBL/GenBank/DDBJ whole genome shotgun (WGS) entry which is preliminary data.</text>
</comment>
<feature type="region of interest" description="Disordered" evidence="1">
    <location>
        <begin position="1"/>
        <end position="51"/>
    </location>
</feature>
<dbReference type="EMBL" id="JAAAHW010006431">
    <property type="protein sequence ID" value="KAF9961042.1"/>
    <property type="molecule type" value="Genomic_DNA"/>
</dbReference>
<feature type="compositionally biased region" description="Acidic residues" evidence="1">
    <location>
        <begin position="32"/>
        <end position="51"/>
    </location>
</feature>
<evidence type="ECO:0000313" key="3">
    <source>
        <dbReference type="Proteomes" id="UP000749646"/>
    </source>
</evidence>
<feature type="compositionally biased region" description="Polar residues" evidence="1">
    <location>
        <begin position="254"/>
        <end position="265"/>
    </location>
</feature>
<gene>
    <name evidence="2" type="ORF">BGZ65_011338</name>
</gene>
<feature type="region of interest" description="Disordered" evidence="1">
    <location>
        <begin position="244"/>
        <end position="302"/>
    </location>
</feature>
<accession>A0A9P6J3Y7</accession>
<name>A0A9P6J3Y7_9FUNG</name>
<feature type="region of interest" description="Disordered" evidence="1">
    <location>
        <begin position="329"/>
        <end position="378"/>
    </location>
</feature>
<dbReference type="AlphaFoldDB" id="A0A9P6J3Y7"/>
<evidence type="ECO:0000313" key="2">
    <source>
        <dbReference type="EMBL" id="KAF9961042.1"/>
    </source>
</evidence>
<organism evidence="2 3">
    <name type="scientific">Modicella reniformis</name>
    <dbReference type="NCBI Taxonomy" id="1440133"/>
    <lineage>
        <taxon>Eukaryota</taxon>
        <taxon>Fungi</taxon>
        <taxon>Fungi incertae sedis</taxon>
        <taxon>Mucoromycota</taxon>
        <taxon>Mortierellomycotina</taxon>
        <taxon>Mortierellomycetes</taxon>
        <taxon>Mortierellales</taxon>
        <taxon>Mortierellaceae</taxon>
        <taxon>Modicella</taxon>
    </lineage>
</organism>
<feature type="compositionally biased region" description="Polar residues" evidence="1">
    <location>
        <begin position="364"/>
        <end position="378"/>
    </location>
</feature>
<keyword evidence="3" id="KW-1185">Reference proteome</keyword>
<feature type="compositionally biased region" description="Basic and acidic residues" evidence="1">
    <location>
        <begin position="338"/>
        <end position="347"/>
    </location>
</feature>